<comment type="caution">
    <text evidence="3">The sequence shown here is derived from an EMBL/GenBank/DDBJ whole genome shotgun (WGS) entry which is preliminary data.</text>
</comment>
<evidence type="ECO:0000256" key="1">
    <source>
        <dbReference type="PROSITE-ProRule" id="PRU00723"/>
    </source>
</evidence>
<accession>A0ABN8QWE6</accession>
<keyword evidence="1" id="KW-0862">Zinc</keyword>
<dbReference type="Proteomes" id="UP001159405">
    <property type="component" value="Unassembled WGS sequence"/>
</dbReference>
<dbReference type="SUPFAM" id="SSF56672">
    <property type="entry name" value="DNA/RNA polymerases"/>
    <property type="match status" value="1"/>
</dbReference>
<evidence type="ECO:0000313" key="4">
    <source>
        <dbReference type="Proteomes" id="UP001159405"/>
    </source>
</evidence>
<keyword evidence="1" id="KW-0479">Metal-binding</keyword>
<dbReference type="PROSITE" id="PS50103">
    <property type="entry name" value="ZF_C3H1"/>
    <property type="match status" value="1"/>
</dbReference>
<name>A0ABN8QWE6_9CNID</name>
<feature type="zinc finger region" description="C3H1-type" evidence="1">
    <location>
        <begin position="73"/>
        <end position="100"/>
    </location>
</feature>
<feature type="domain" description="C3H1-type" evidence="2">
    <location>
        <begin position="73"/>
        <end position="100"/>
    </location>
</feature>
<organism evidence="3 4">
    <name type="scientific">Porites lobata</name>
    <dbReference type="NCBI Taxonomy" id="104759"/>
    <lineage>
        <taxon>Eukaryota</taxon>
        <taxon>Metazoa</taxon>
        <taxon>Cnidaria</taxon>
        <taxon>Anthozoa</taxon>
        <taxon>Hexacorallia</taxon>
        <taxon>Scleractinia</taxon>
        <taxon>Fungiina</taxon>
        <taxon>Poritidae</taxon>
        <taxon>Porites</taxon>
    </lineage>
</organism>
<keyword evidence="4" id="KW-1185">Reference proteome</keyword>
<dbReference type="InterPro" id="IPR000571">
    <property type="entry name" value="Znf_CCCH"/>
</dbReference>
<dbReference type="InterPro" id="IPR043502">
    <property type="entry name" value="DNA/RNA_pol_sf"/>
</dbReference>
<keyword evidence="1" id="KW-0863">Zinc-finger</keyword>
<sequence>MELIARYDWKSILMYDNEFRKLQAIYKFSWSFDSTHLHTVLLQPIYEPNPPTATTKPSASNTYQRNAFASFTPDGRVICRNFNGPRGCTLPNCNFAHVCNRKIAGKACAMSHPGFSHKAVNDYITTNSFKFQTLDDATTLLRPNYYMAKIDLWHAYRSVPIHPDNYKATGCKWQFLGDHSYTYFYDTRFLSEPKAHRKSFIALRNRSAV</sequence>
<evidence type="ECO:0000313" key="3">
    <source>
        <dbReference type="EMBL" id="CAH3169303.1"/>
    </source>
</evidence>
<proteinExistence type="predicted"/>
<dbReference type="EMBL" id="CALNXK010000149">
    <property type="protein sequence ID" value="CAH3169303.1"/>
    <property type="molecule type" value="Genomic_DNA"/>
</dbReference>
<reference evidence="3 4" key="1">
    <citation type="submission" date="2022-05" db="EMBL/GenBank/DDBJ databases">
        <authorList>
            <consortium name="Genoscope - CEA"/>
            <person name="William W."/>
        </authorList>
    </citation>
    <scope>NUCLEOTIDE SEQUENCE [LARGE SCALE GENOMIC DNA]</scope>
</reference>
<evidence type="ECO:0000259" key="2">
    <source>
        <dbReference type="PROSITE" id="PS50103"/>
    </source>
</evidence>
<protein>
    <recommendedName>
        <fullName evidence="2">C3H1-type domain-containing protein</fullName>
    </recommendedName>
</protein>
<gene>
    <name evidence="3" type="ORF">PLOB_00009709</name>
</gene>